<dbReference type="STRING" id="252474.B1A74_03075"/>
<sequence length="241" mass="26365">LVNRGPDSAGCLRRVRSLGAAATTVLGNHDLHLLAASEGLREPGRRDTLREVLDAPDAAELLEWVASQPLLHVDPESDWTLVHAGIPPVWDTDTAAAEARQVEAELREPRRRRALLEVMYGDTPALWDPALQGYERLRFAINGFTRMRMVEADSRAGLEFASNGPPEEAPANLVPWFDHPGRRTRGQPVVFGHWAALGHRRGSDWLALDSGCVWDNAMTLARLDGATPQTAAVEHTPCPGA</sequence>
<dbReference type="RefSeq" id="WP_077243726.1">
    <property type="nucleotide sequence ID" value="NZ_MUZR01000007.1"/>
</dbReference>
<keyword evidence="2" id="KW-1185">Reference proteome</keyword>
<feature type="non-terminal residue" evidence="1">
    <location>
        <position position="1"/>
    </location>
</feature>
<name>A0A1V3A1D8_9GAMM</name>
<dbReference type="AlphaFoldDB" id="A0A1V3A1D8"/>
<dbReference type="OrthoDB" id="9807890at2"/>
<dbReference type="PANTHER" id="PTHR40942">
    <property type="match status" value="1"/>
</dbReference>
<dbReference type="PIRSF" id="PIRSF000903">
    <property type="entry name" value="B5n-ttraPtase_sm"/>
    <property type="match status" value="1"/>
</dbReference>
<dbReference type="InterPro" id="IPR004617">
    <property type="entry name" value="ApaH"/>
</dbReference>
<proteinExistence type="predicted"/>
<dbReference type="InterPro" id="IPR029052">
    <property type="entry name" value="Metallo-depent_PP-like"/>
</dbReference>
<reference evidence="1 2" key="1">
    <citation type="submission" date="2017-02" db="EMBL/GenBank/DDBJ databases">
        <title>Genomic diversity within the haloalkaliphilic genus Thioalkalivibrio.</title>
        <authorList>
            <person name="Ahn A.-C."/>
            <person name="Meier-Kolthoff J."/>
            <person name="Overmars L."/>
            <person name="Richter M."/>
            <person name="Woyke T."/>
            <person name="Sorokin D.Y."/>
            <person name="Muyzer G."/>
        </authorList>
    </citation>
    <scope>NUCLEOTIDE SEQUENCE [LARGE SCALE GENOMIC DNA]</scope>
    <source>
        <strain evidence="1 2">HL17</strain>
    </source>
</reference>
<dbReference type="GO" id="GO:0008803">
    <property type="term" value="F:bis(5'-nucleosyl)-tetraphosphatase (symmetrical) activity"/>
    <property type="evidence" value="ECO:0007669"/>
    <property type="project" value="InterPro"/>
</dbReference>
<dbReference type="NCBIfam" id="TIGR00668">
    <property type="entry name" value="apaH"/>
    <property type="match status" value="1"/>
</dbReference>
<accession>A0A1V3A1D8</accession>
<dbReference type="EMBL" id="MUZR01000007">
    <property type="protein sequence ID" value="OOC11119.1"/>
    <property type="molecule type" value="Genomic_DNA"/>
</dbReference>
<evidence type="ECO:0000313" key="1">
    <source>
        <dbReference type="EMBL" id="OOC11119.1"/>
    </source>
</evidence>
<dbReference type="NCBIfam" id="NF001204">
    <property type="entry name" value="PRK00166.1"/>
    <property type="match status" value="1"/>
</dbReference>
<dbReference type="PANTHER" id="PTHR40942:SF2">
    <property type="entry name" value="CYTOCHROME-RELATED"/>
    <property type="match status" value="1"/>
</dbReference>
<dbReference type="Gene3D" id="3.60.21.10">
    <property type="match status" value="1"/>
</dbReference>
<comment type="caution">
    <text evidence="1">The sequence shown here is derived from an EMBL/GenBank/DDBJ whole genome shotgun (WGS) entry which is preliminary data.</text>
</comment>
<evidence type="ECO:0000313" key="2">
    <source>
        <dbReference type="Proteomes" id="UP000189177"/>
    </source>
</evidence>
<organism evidence="1 2">
    <name type="scientific">Thioalkalivibrio halophilus</name>
    <dbReference type="NCBI Taxonomy" id="252474"/>
    <lineage>
        <taxon>Bacteria</taxon>
        <taxon>Pseudomonadati</taxon>
        <taxon>Pseudomonadota</taxon>
        <taxon>Gammaproteobacteria</taxon>
        <taxon>Chromatiales</taxon>
        <taxon>Ectothiorhodospiraceae</taxon>
        <taxon>Thioalkalivibrio</taxon>
    </lineage>
</organism>
<dbReference type="Proteomes" id="UP000189177">
    <property type="component" value="Unassembled WGS sequence"/>
</dbReference>
<dbReference type="SUPFAM" id="SSF56300">
    <property type="entry name" value="Metallo-dependent phosphatases"/>
    <property type="match status" value="1"/>
</dbReference>
<gene>
    <name evidence="1" type="ORF">B1A74_03075</name>
</gene>
<protein>
    <submittedName>
        <fullName evidence="1">Bis(5'-nucleosyl)-tetraphosphatase (Symmetrical)</fullName>
    </submittedName>
</protein>